<name>A0A9P4I6Q0_9PEZI</name>
<evidence type="ECO:0000313" key="2">
    <source>
        <dbReference type="Proteomes" id="UP000799772"/>
    </source>
</evidence>
<comment type="caution">
    <text evidence="1">The sequence shown here is derived from an EMBL/GenBank/DDBJ whole genome shotgun (WGS) entry which is preliminary data.</text>
</comment>
<keyword evidence="2" id="KW-1185">Reference proteome</keyword>
<dbReference type="EMBL" id="ML978135">
    <property type="protein sequence ID" value="KAF2094177.1"/>
    <property type="molecule type" value="Genomic_DNA"/>
</dbReference>
<evidence type="ECO:0000313" key="1">
    <source>
        <dbReference type="EMBL" id="KAF2094177.1"/>
    </source>
</evidence>
<sequence length="247" mass="28397">MATPTSRSSLLLKLPVELRLVLYDHLFDEYRRQDTTPPRTQWALPTWKKQYCAMDEQKTSLEWVAYLHIDQQTRNEIIWHTFRNAIFDIEHDELLAFLQCLGPQLRAQVQHISLNNFSRLNTLRCLQQLGFKYLDFSRYGEGDKDIATMGVKELATMFHGCFDLKSLTVHVDKSTFKGDHFSVESILGLPFFVALQELCGLEHFHVEVDPKDIGPREGEVLGKFQKVQAEISAKIVGGTRVPSIFGP</sequence>
<reference evidence="1" key="1">
    <citation type="journal article" date="2020" name="Stud. Mycol.">
        <title>101 Dothideomycetes genomes: a test case for predicting lifestyles and emergence of pathogens.</title>
        <authorList>
            <person name="Haridas S."/>
            <person name="Albert R."/>
            <person name="Binder M."/>
            <person name="Bloem J."/>
            <person name="Labutti K."/>
            <person name="Salamov A."/>
            <person name="Andreopoulos B."/>
            <person name="Baker S."/>
            <person name="Barry K."/>
            <person name="Bills G."/>
            <person name="Bluhm B."/>
            <person name="Cannon C."/>
            <person name="Castanera R."/>
            <person name="Culley D."/>
            <person name="Daum C."/>
            <person name="Ezra D."/>
            <person name="Gonzalez J."/>
            <person name="Henrissat B."/>
            <person name="Kuo A."/>
            <person name="Liang C."/>
            <person name="Lipzen A."/>
            <person name="Lutzoni F."/>
            <person name="Magnuson J."/>
            <person name="Mondo S."/>
            <person name="Nolan M."/>
            <person name="Ohm R."/>
            <person name="Pangilinan J."/>
            <person name="Park H.-J."/>
            <person name="Ramirez L."/>
            <person name="Alfaro M."/>
            <person name="Sun H."/>
            <person name="Tritt A."/>
            <person name="Yoshinaga Y."/>
            <person name="Zwiers L.-H."/>
            <person name="Turgeon B."/>
            <person name="Goodwin S."/>
            <person name="Spatafora J."/>
            <person name="Crous P."/>
            <person name="Grigoriev I."/>
        </authorList>
    </citation>
    <scope>NUCLEOTIDE SEQUENCE</scope>
    <source>
        <strain evidence="1">CBS 133067</strain>
    </source>
</reference>
<organism evidence="1 2">
    <name type="scientific">Rhizodiscina lignyota</name>
    <dbReference type="NCBI Taxonomy" id="1504668"/>
    <lineage>
        <taxon>Eukaryota</taxon>
        <taxon>Fungi</taxon>
        <taxon>Dikarya</taxon>
        <taxon>Ascomycota</taxon>
        <taxon>Pezizomycotina</taxon>
        <taxon>Dothideomycetes</taxon>
        <taxon>Pleosporomycetidae</taxon>
        <taxon>Aulographales</taxon>
        <taxon>Rhizodiscinaceae</taxon>
        <taxon>Rhizodiscina</taxon>
    </lineage>
</organism>
<gene>
    <name evidence="1" type="ORF">NA57DRAFT_80593</name>
</gene>
<dbReference type="Proteomes" id="UP000799772">
    <property type="component" value="Unassembled WGS sequence"/>
</dbReference>
<dbReference type="AlphaFoldDB" id="A0A9P4I6Q0"/>
<proteinExistence type="predicted"/>
<protein>
    <submittedName>
        <fullName evidence="1">Uncharacterized protein</fullName>
    </submittedName>
</protein>
<accession>A0A9P4I6Q0</accession>